<reference evidence="3 4" key="1">
    <citation type="journal article" date="2014" name="Genome Announc.">
        <title>Draft Genome Sequence of Kocuria palustris PEL.</title>
        <authorList>
            <person name="Sharma G."/>
            <person name="Khatri I."/>
            <person name="Subramanian S."/>
        </authorList>
    </citation>
    <scope>NUCLEOTIDE SEQUENCE [LARGE SCALE GENOMIC DNA]</scope>
    <source>
        <strain evidence="3 4">PEL</strain>
    </source>
</reference>
<keyword evidence="2" id="KW-0472">Membrane</keyword>
<feature type="transmembrane region" description="Helical" evidence="2">
    <location>
        <begin position="30"/>
        <end position="50"/>
    </location>
</feature>
<gene>
    <name evidence="3" type="ORF">C884_00561</name>
</gene>
<evidence type="ECO:0000256" key="2">
    <source>
        <dbReference type="SAM" id="Phobius"/>
    </source>
</evidence>
<dbReference type="RefSeq" id="WP_006214984.1">
    <property type="nucleotide sequence ID" value="NZ_ANHZ02000016.1"/>
</dbReference>
<proteinExistence type="predicted"/>
<keyword evidence="4" id="KW-1185">Reference proteome</keyword>
<name>M2YCM5_9MICC</name>
<dbReference type="Proteomes" id="UP000009877">
    <property type="component" value="Unassembled WGS sequence"/>
</dbReference>
<evidence type="ECO:0000256" key="1">
    <source>
        <dbReference type="SAM" id="MobiDB-lite"/>
    </source>
</evidence>
<organism evidence="3 4">
    <name type="scientific">Kocuria palustris PEL</name>
    <dbReference type="NCBI Taxonomy" id="1236550"/>
    <lineage>
        <taxon>Bacteria</taxon>
        <taxon>Bacillati</taxon>
        <taxon>Actinomycetota</taxon>
        <taxon>Actinomycetes</taxon>
        <taxon>Micrococcales</taxon>
        <taxon>Micrococcaceae</taxon>
        <taxon>Kocuria</taxon>
    </lineage>
</organism>
<evidence type="ECO:0000313" key="4">
    <source>
        <dbReference type="Proteomes" id="UP000009877"/>
    </source>
</evidence>
<protein>
    <submittedName>
        <fullName evidence="3">Uncharacterized protein</fullName>
    </submittedName>
</protein>
<comment type="caution">
    <text evidence="3">The sequence shown here is derived from an EMBL/GenBank/DDBJ whole genome shotgun (WGS) entry which is preliminary data.</text>
</comment>
<dbReference type="EMBL" id="ANHZ02000016">
    <property type="protein sequence ID" value="EME36270.1"/>
    <property type="molecule type" value="Genomic_DNA"/>
</dbReference>
<keyword evidence="2" id="KW-0812">Transmembrane</keyword>
<evidence type="ECO:0000313" key="3">
    <source>
        <dbReference type="EMBL" id="EME36270.1"/>
    </source>
</evidence>
<sequence length="87" mass="9178">MASAQQSPNGRVPAGIDSSELQEASRAPGMIVSAIVLLIAALSIVVPHLIEVAAWVRLLGLVVGLILVGVGTVVFVQELRRQSIIRR</sequence>
<feature type="region of interest" description="Disordered" evidence="1">
    <location>
        <begin position="1"/>
        <end position="20"/>
    </location>
</feature>
<accession>M2YCM5</accession>
<keyword evidence="2" id="KW-1133">Transmembrane helix</keyword>
<dbReference type="AlphaFoldDB" id="M2YCM5"/>
<feature type="transmembrane region" description="Helical" evidence="2">
    <location>
        <begin position="56"/>
        <end position="76"/>
    </location>
</feature>